<proteinExistence type="predicted"/>
<evidence type="ECO:0000256" key="2">
    <source>
        <dbReference type="ARBA" id="ARBA00022441"/>
    </source>
</evidence>
<organism evidence="5 6">
    <name type="scientific">Tetradesmus obliquus</name>
    <name type="common">Green alga</name>
    <name type="synonym">Acutodesmus obliquus</name>
    <dbReference type="NCBI Taxonomy" id="3088"/>
    <lineage>
        <taxon>Eukaryota</taxon>
        <taxon>Viridiplantae</taxon>
        <taxon>Chlorophyta</taxon>
        <taxon>core chlorophytes</taxon>
        <taxon>Chlorophyceae</taxon>
        <taxon>CS clade</taxon>
        <taxon>Sphaeropleales</taxon>
        <taxon>Scenedesmaceae</taxon>
        <taxon>Tetradesmus</taxon>
    </lineage>
</organism>
<dbReference type="Pfam" id="PF00651">
    <property type="entry name" value="BTB"/>
    <property type="match status" value="1"/>
</dbReference>
<keyword evidence="2" id="KW-0880">Kelch repeat</keyword>
<dbReference type="Gene3D" id="1.25.40.420">
    <property type="match status" value="1"/>
</dbReference>
<evidence type="ECO:0000256" key="3">
    <source>
        <dbReference type="ARBA" id="ARBA00022737"/>
    </source>
</evidence>
<keyword evidence="6" id="KW-1185">Reference proteome</keyword>
<evidence type="ECO:0000259" key="4">
    <source>
        <dbReference type="PROSITE" id="PS50097"/>
    </source>
</evidence>
<reference evidence="5 6" key="1">
    <citation type="submission" date="2023-05" db="EMBL/GenBank/DDBJ databases">
        <title>A 100% complete, gapless, phased diploid assembly of the Scenedesmus obliquus UTEX 3031 genome.</title>
        <authorList>
            <person name="Biondi T.C."/>
            <person name="Hanschen E.R."/>
            <person name="Kwon T."/>
            <person name="Eng W."/>
            <person name="Kruse C.P.S."/>
            <person name="Koehler S.I."/>
            <person name="Kunde Y."/>
            <person name="Gleasner C.D."/>
            <person name="You Mak K.T."/>
            <person name="Polle J."/>
            <person name="Hovde B.T."/>
            <person name="Starkenburg S.R."/>
        </authorList>
    </citation>
    <scope>NUCLEOTIDE SEQUENCE [LARGE SCALE GENOMIC DNA]</scope>
    <source>
        <strain evidence="5 6">DOE0152z</strain>
    </source>
</reference>
<dbReference type="PROSITE" id="PS50097">
    <property type="entry name" value="BTB"/>
    <property type="match status" value="1"/>
</dbReference>
<dbReference type="Gene3D" id="3.30.710.10">
    <property type="entry name" value="Potassium Channel Kv1.1, Chain A"/>
    <property type="match status" value="1"/>
</dbReference>
<dbReference type="InterPro" id="IPR011705">
    <property type="entry name" value="BACK"/>
</dbReference>
<evidence type="ECO:0000313" key="5">
    <source>
        <dbReference type="EMBL" id="WIA11728.1"/>
    </source>
</evidence>
<gene>
    <name evidence="5" type="ORF">OEZ85_011823</name>
</gene>
<dbReference type="PANTHER" id="PTHR24412:SF489">
    <property type="entry name" value="RING FINGER DOMAIN AND KELCH REPEAT-CONTAINING PROTEIN DDB_G0271372"/>
    <property type="match status" value="1"/>
</dbReference>
<feature type="domain" description="BTB" evidence="4">
    <location>
        <begin position="16"/>
        <end position="88"/>
    </location>
</feature>
<comment type="pathway">
    <text evidence="1">Protein modification; protein ubiquitination.</text>
</comment>
<accession>A0ABY8TRG8</accession>
<dbReference type="InterPro" id="IPR000210">
    <property type="entry name" value="BTB/POZ_dom"/>
</dbReference>
<dbReference type="InterPro" id="IPR011333">
    <property type="entry name" value="SKP1/BTB/POZ_sf"/>
</dbReference>
<sequence>MATFNFASYYMNTALSDVAINIQLADGSPVQADLPGHGILLSNVSPQFKEEIQDKGAITLEISQEPLQAAAARALVQYVYQGVLPDSSQQQALLVHMLHLAHRFAVQSCRTACLSALMAVPQEQLQLDAIHVVFSLLSVQQDSPGFPQLLQHCLDHLQQLLGNLEATLSDQALLSRLQQLPHPALLALLRDERTSAASENSVLAAVQSWLAAQPPGSVDAPQRQQLAAAVRLPLLEPTYLATVLPRMQWLLEILGPAGLAAAAGAARGMFDLHAEPCLSNPRACGVPEGWLQGPRPLPASCCGDEERGPGISIDDAGEWWEFQLPQGSWVRSRRCDNGFRDFFGVSVQQGRWEADPWAKYVQPGGVLSLRGCIWNVR</sequence>
<protein>
    <recommendedName>
        <fullName evidence="4">BTB domain-containing protein</fullName>
    </recommendedName>
</protein>
<dbReference type="SMART" id="SM00875">
    <property type="entry name" value="BACK"/>
    <property type="match status" value="1"/>
</dbReference>
<dbReference type="Proteomes" id="UP001244341">
    <property type="component" value="Chromosome 3b"/>
</dbReference>
<dbReference type="EMBL" id="CP126210">
    <property type="protein sequence ID" value="WIA11728.1"/>
    <property type="molecule type" value="Genomic_DNA"/>
</dbReference>
<dbReference type="Pfam" id="PF07707">
    <property type="entry name" value="BACK"/>
    <property type="match status" value="1"/>
</dbReference>
<evidence type="ECO:0000313" key="6">
    <source>
        <dbReference type="Proteomes" id="UP001244341"/>
    </source>
</evidence>
<keyword evidence="3" id="KW-0677">Repeat</keyword>
<evidence type="ECO:0000256" key="1">
    <source>
        <dbReference type="ARBA" id="ARBA00004906"/>
    </source>
</evidence>
<dbReference type="SUPFAM" id="SSF54695">
    <property type="entry name" value="POZ domain"/>
    <property type="match status" value="1"/>
</dbReference>
<dbReference type="PANTHER" id="PTHR24412">
    <property type="entry name" value="KELCH PROTEIN"/>
    <property type="match status" value="1"/>
</dbReference>
<name>A0ABY8TRG8_TETOB</name>